<accession>A0A080ZZZ9</accession>
<dbReference type="AlphaFoldDB" id="A0A080ZZZ9"/>
<evidence type="ECO:0008006" key="3">
    <source>
        <dbReference type="Google" id="ProtNLM"/>
    </source>
</evidence>
<gene>
    <name evidence="1" type="ORF">F444_11627</name>
</gene>
<dbReference type="Proteomes" id="UP000028582">
    <property type="component" value="Unassembled WGS sequence"/>
</dbReference>
<protein>
    <recommendedName>
        <fullName evidence="3">Protein ZIP4 homolog</fullName>
    </recommendedName>
</protein>
<evidence type="ECO:0000313" key="1">
    <source>
        <dbReference type="EMBL" id="ETO72210.1"/>
    </source>
</evidence>
<sequence>MLEEDASTISKYVEAATELLARATEASAEDIAGLNRVLEGLQRIVAGFGKQRVLELSGTQLMNVGVDLYNAPRAAMRVLAQIEDNHTDEQRTSFSRYSLALTRFVAAKVMELSLICSKDDGAQEKSGKKSMQFMDECVGVLRSFGRVGMLMLESASIDCAKCEEYLSLAKESFSSSMQLWSRVGLSHLTKFKHGLELEDIVDDLWDFCVDRVRVLQLLAQRSDTSPEDSRDIMSSLHELKMLTPYKTSYASSLLDIMLRVSDDYKHATLQDLQVPFAEEALRIGESLENAADENFPELITSFKQHLLMNLLQSLCASGDIERAEACYQLIPDNRDRKVLLLMNKLYVENKQFEKAHRLLQLLFQQDCFEDSLAGARTFARGFSFSDKGLDIYRELASNYGEADFAINVDIACNLAFVEGKRYEAIDELKRIGCALLEEQRNGQAIDKKHILKVRQTIFDALQEALNSNQHVDCLKWADAALATVSTSQDKAMYMRIISRSCIQLGRDSEAFEWAEEAFATEPSKQSLLAVLQAAIEANPEVSKEKLTRTIDQLKARDDFEIDDLLAMGKLASDLGPSRQEIVMLILDELCHTLMETDSFPAKLPVGVVLQNAAQLAFTKFTHRQQNGLNDNAEGSYSEKFLTYANTLLLKSSISDTIDRKESFEPSSIFEWFFRMSFDIAKSTEDSRYFIVAANIAERSDELFELKSPLMQQSQQCLLAAVSSDMKKIDTLDKSRLLGLLEVINRIGCIQSGDTSEVGCYLARADIAVKLRLFNANTEAIFELCKTTQQSVPQLMEIGELVLYATKFNEASEVLDSYRFLAGQVFSYGLQLLIQARTPDSNTLCYLLRRLITLAESKTKAHEWFEHVLQLLDNLDVAFPELEMEWFVAKAWNIGVLYHRGNDNEEALKFMKIAQMILRRWHSRFLVYSRRLTHAYCSIERSEPLVERLGNELNQQYQELLRKSTKSALIE</sequence>
<dbReference type="OrthoDB" id="65716at2759"/>
<organism evidence="1 2">
    <name type="scientific">Phytophthora nicotianae P1976</name>
    <dbReference type="NCBI Taxonomy" id="1317066"/>
    <lineage>
        <taxon>Eukaryota</taxon>
        <taxon>Sar</taxon>
        <taxon>Stramenopiles</taxon>
        <taxon>Oomycota</taxon>
        <taxon>Peronosporomycetes</taxon>
        <taxon>Peronosporales</taxon>
        <taxon>Peronosporaceae</taxon>
        <taxon>Phytophthora</taxon>
    </lineage>
</organism>
<dbReference type="EMBL" id="ANJA01002082">
    <property type="protein sequence ID" value="ETO72210.1"/>
    <property type="molecule type" value="Genomic_DNA"/>
</dbReference>
<reference evidence="1 2" key="1">
    <citation type="submission" date="2013-11" db="EMBL/GenBank/DDBJ databases">
        <title>The Genome Sequence of Phytophthora parasitica P1976.</title>
        <authorList>
            <consortium name="The Broad Institute Genomics Platform"/>
            <person name="Russ C."/>
            <person name="Tyler B."/>
            <person name="Panabieres F."/>
            <person name="Shan W."/>
            <person name="Tripathy S."/>
            <person name="Grunwald N."/>
            <person name="Machado M."/>
            <person name="Johnson C.S."/>
            <person name="Walker B."/>
            <person name="Young S."/>
            <person name="Zeng Q."/>
            <person name="Gargeya S."/>
            <person name="Fitzgerald M."/>
            <person name="Haas B."/>
            <person name="Abouelleil A."/>
            <person name="Allen A.W."/>
            <person name="Alvarado L."/>
            <person name="Arachchi H.M."/>
            <person name="Berlin A.M."/>
            <person name="Chapman S.B."/>
            <person name="Gainer-Dewar J."/>
            <person name="Goldberg J."/>
            <person name="Griggs A."/>
            <person name="Gujja S."/>
            <person name="Hansen M."/>
            <person name="Howarth C."/>
            <person name="Imamovic A."/>
            <person name="Ireland A."/>
            <person name="Larimer J."/>
            <person name="McCowan C."/>
            <person name="Murphy C."/>
            <person name="Pearson M."/>
            <person name="Poon T.W."/>
            <person name="Priest M."/>
            <person name="Roberts A."/>
            <person name="Saif S."/>
            <person name="Shea T."/>
            <person name="Sisk P."/>
            <person name="Sykes S."/>
            <person name="Wortman J."/>
            <person name="Nusbaum C."/>
            <person name="Birren B."/>
        </authorList>
    </citation>
    <scope>NUCLEOTIDE SEQUENCE [LARGE SCALE GENOMIC DNA]</scope>
    <source>
        <strain evidence="1 2">P1976</strain>
    </source>
</reference>
<evidence type="ECO:0000313" key="2">
    <source>
        <dbReference type="Proteomes" id="UP000028582"/>
    </source>
</evidence>
<name>A0A080ZZZ9_PHYNI</name>
<comment type="caution">
    <text evidence="1">The sequence shown here is derived from an EMBL/GenBank/DDBJ whole genome shotgun (WGS) entry which is preliminary data.</text>
</comment>
<proteinExistence type="predicted"/>